<sequence>MQRLDPFRADARSWPELVGKTFNEAAKKIKEDYPEAQVIQVAENSMVTMDFRLERVRVFVNAAGVVVQPPTTG</sequence>
<dbReference type="PANTHER" id="PTHR33091">
    <property type="entry name" value="PROTEIN, PUTATIVE, EXPRESSED-RELATED"/>
    <property type="match status" value="1"/>
</dbReference>
<keyword evidence="3" id="KW-0722">Serine protease inhibitor</keyword>
<keyword evidence="5" id="KW-1185">Reference proteome</keyword>
<dbReference type="InterPro" id="IPR000864">
    <property type="entry name" value="Prot_inh_pot1"/>
</dbReference>
<dbReference type="PANTHER" id="PTHR33091:SF29">
    <property type="entry name" value="SUBTILISIN INHIBITOR 1"/>
    <property type="match status" value="1"/>
</dbReference>
<dbReference type="Proteomes" id="UP001497497">
    <property type="component" value="Unassembled WGS sequence"/>
</dbReference>
<dbReference type="PRINTS" id="PR00292">
    <property type="entry name" value="POTATOINHBTR"/>
</dbReference>
<dbReference type="GO" id="GO:0009611">
    <property type="term" value="P:response to wounding"/>
    <property type="evidence" value="ECO:0007669"/>
    <property type="project" value="InterPro"/>
</dbReference>
<evidence type="ECO:0000313" key="5">
    <source>
        <dbReference type="Proteomes" id="UP001497497"/>
    </source>
</evidence>
<name>A0AAV2HBE8_LYMST</name>
<evidence type="ECO:0000313" key="4">
    <source>
        <dbReference type="EMBL" id="CAL1530892.1"/>
    </source>
</evidence>
<dbReference type="InterPro" id="IPR036354">
    <property type="entry name" value="Prot_inh_pot1_sf"/>
</dbReference>
<evidence type="ECO:0000256" key="1">
    <source>
        <dbReference type="ARBA" id="ARBA00008210"/>
    </source>
</evidence>
<evidence type="ECO:0000256" key="2">
    <source>
        <dbReference type="ARBA" id="ARBA00022690"/>
    </source>
</evidence>
<evidence type="ECO:0000256" key="3">
    <source>
        <dbReference type="ARBA" id="ARBA00022900"/>
    </source>
</evidence>
<accession>A0AAV2HBE8</accession>
<dbReference type="EMBL" id="CAXITT010000077">
    <property type="protein sequence ID" value="CAL1530892.1"/>
    <property type="molecule type" value="Genomic_DNA"/>
</dbReference>
<dbReference type="Gene3D" id="3.30.10.10">
    <property type="entry name" value="Trypsin Inhibitor V, subunit A"/>
    <property type="match status" value="1"/>
</dbReference>
<comment type="similarity">
    <text evidence="1">Belongs to the protease inhibitor I13 (potato type I serine protease inhibitor) family.</text>
</comment>
<dbReference type="GO" id="GO:0004867">
    <property type="term" value="F:serine-type endopeptidase inhibitor activity"/>
    <property type="evidence" value="ECO:0007669"/>
    <property type="project" value="UniProtKB-KW"/>
</dbReference>
<dbReference type="AlphaFoldDB" id="A0AAV2HBE8"/>
<protein>
    <submittedName>
        <fullName evidence="4">Uncharacterized protein</fullName>
    </submittedName>
</protein>
<proteinExistence type="inferred from homology"/>
<comment type="caution">
    <text evidence="4">The sequence shown here is derived from an EMBL/GenBank/DDBJ whole genome shotgun (WGS) entry which is preliminary data.</text>
</comment>
<keyword evidence="2" id="KW-0646">Protease inhibitor</keyword>
<reference evidence="4 5" key="1">
    <citation type="submission" date="2024-04" db="EMBL/GenBank/DDBJ databases">
        <authorList>
            <consortium name="Genoscope - CEA"/>
            <person name="William W."/>
        </authorList>
    </citation>
    <scope>NUCLEOTIDE SEQUENCE [LARGE SCALE GENOMIC DNA]</scope>
</reference>
<organism evidence="4 5">
    <name type="scientific">Lymnaea stagnalis</name>
    <name type="common">Great pond snail</name>
    <name type="synonym">Helix stagnalis</name>
    <dbReference type="NCBI Taxonomy" id="6523"/>
    <lineage>
        <taxon>Eukaryota</taxon>
        <taxon>Metazoa</taxon>
        <taxon>Spiralia</taxon>
        <taxon>Lophotrochozoa</taxon>
        <taxon>Mollusca</taxon>
        <taxon>Gastropoda</taxon>
        <taxon>Heterobranchia</taxon>
        <taxon>Euthyneura</taxon>
        <taxon>Panpulmonata</taxon>
        <taxon>Hygrophila</taxon>
        <taxon>Lymnaeoidea</taxon>
        <taxon>Lymnaeidae</taxon>
        <taxon>Lymnaea</taxon>
    </lineage>
</organism>
<dbReference type="SUPFAM" id="SSF54654">
    <property type="entry name" value="CI-2 family of serine protease inhibitors"/>
    <property type="match status" value="1"/>
</dbReference>
<gene>
    <name evidence="4" type="ORF">GSLYS_00005017001</name>
</gene>
<dbReference type="Pfam" id="PF00280">
    <property type="entry name" value="potato_inhibit"/>
    <property type="match status" value="1"/>
</dbReference>